<dbReference type="SUPFAM" id="SSF48113">
    <property type="entry name" value="Heme-dependent peroxidases"/>
    <property type="match status" value="1"/>
</dbReference>
<keyword evidence="2 14" id="KW-0575">Peroxidase</keyword>
<evidence type="ECO:0000256" key="13">
    <source>
        <dbReference type="PIRSR" id="PIRSR601621-4"/>
    </source>
</evidence>
<dbReference type="EMBL" id="BPWL01000011">
    <property type="protein sequence ID" value="GJJ15817.1"/>
    <property type="molecule type" value="Genomic_DNA"/>
</dbReference>
<keyword evidence="4 11" id="KW-0479">Metal-binding</keyword>
<feature type="disulfide bond" evidence="13">
    <location>
        <begin position="38"/>
        <end position="316"/>
    </location>
</feature>
<feature type="binding site" evidence="11">
    <location>
        <position position="201"/>
    </location>
    <ligand>
        <name>Ca(2+)</name>
        <dbReference type="ChEBI" id="CHEBI:29108"/>
        <label>2</label>
    </ligand>
</feature>
<keyword evidence="9" id="KW-0325">Glycoprotein</keyword>
<dbReference type="InterPro" id="IPR044831">
    <property type="entry name" value="Ccp1-like"/>
</dbReference>
<dbReference type="EC" id="1.11.1.-" evidence="14"/>
<dbReference type="GO" id="GO:0000302">
    <property type="term" value="P:response to reactive oxygen species"/>
    <property type="evidence" value="ECO:0007669"/>
    <property type="project" value="TreeGrafter"/>
</dbReference>
<keyword evidence="8 13" id="KW-1015">Disulfide bond</keyword>
<dbReference type="PANTHER" id="PTHR31356">
    <property type="entry name" value="THYLAKOID LUMENAL 29 KDA PROTEIN, CHLOROPLASTIC-RELATED"/>
    <property type="match status" value="1"/>
</dbReference>
<feature type="site" description="Transition state stabilizer" evidence="12">
    <location>
        <position position="66"/>
    </location>
</feature>
<evidence type="ECO:0000256" key="1">
    <source>
        <dbReference type="ARBA" id="ARBA00006089"/>
    </source>
</evidence>
<feature type="active site" description="Proton acceptor" evidence="10">
    <location>
        <position position="70"/>
    </location>
</feature>
<dbReference type="GO" id="GO:0042744">
    <property type="term" value="P:hydrogen peroxide catabolic process"/>
    <property type="evidence" value="ECO:0007669"/>
    <property type="project" value="TreeGrafter"/>
</dbReference>
<evidence type="ECO:0000256" key="11">
    <source>
        <dbReference type="PIRSR" id="PIRSR601621-2"/>
    </source>
</evidence>
<protein>
    <recommendedName>
        <fullName evidence="14">Peroxidase</fullName>
        <ecNumber evidence="14">1.11.1.-</ecNumber>
    </recommendedName>
</protein>
<evidence type="ECO:0000313" key="17">
    <source>
        <dbReference type="Proteomes" id="UP001050691"/>
    </source>
</evidence>
<dbReference type="PROSITE" id="PS50873">
    <property type="entry name" value="PEROXIDASE_4"/>
    <property type="match status" value="1"/>
</dbReference>
<evidence type="ECO:0000256" key="9">
    <source>
        <dbReference type="ARBA" id="ARBA00023180"/>
    </source>
</evidence>
<dbReference type="PROSITE" id="PS00435">
    <property type="entry name" value="PEROXIDASE_1"/>
    <property type="match status" value="1"/>
</dbReference>
<dbReference type="InterPro" id="IPR010255">
    <property type="entry name" value="Haem_peroxidase_sf"/>
</dbReference>
<evidence type="ECO:0000256" key="10">
    <source>
        <dbReference type="PIRSR" id="PIRSR601621-1"/>
    </source>
</evidence>
<evidence type="ECO:0000256" key="2">
    <source>
        <dbReference type="ARBA" id="ARBA00022559"/>
    </source>
</evidence>
<feature type="signal peptide" evidence="14">
    <location>
        <begin position="1"/>
        <end position="19"/>
    </location>
</feature>
<dbReference type="InterPro" id="IPR019794">
    <property type="entry name" value="Peroxidases_AS"/>
</dbReference>
<dbReference type="InterPro" id="IPR024589">
    <property type="entry name" value="Ligninase_C"/>
</dbReference>
<dbReference type="Gene3D" id="1.10.420.10">
    <property type="entry name" value="Peroxidase, domain 2"/>
    <property type="match status" value="1"/>
</dbReference>
<keyword evidence="7 11" id="KW-0408">Iron</keyword>
<feature type="binding site" evidence="11">
    <location>
        <position position="71"/>
    </location>
    <ligand>
        <name>Ca(2+)</name>
        <dbReference type="ChEBI" id="CHEBI:29108"/>
        <label>1</label>
    </ligand>
</feature>
<dbReference type="GO" id="GO:0020037">
    <property type="term" value="F:heme binding"/>
    <property type="evidence" value="ECO:0007669"/>
    <property type="project" value="UniProtKB-UniRule"/>
</dbReference>
<dbReference type="Pfam" id="PF11895">
    <property type="entry name" value="Peroxidase_ext"/>
    <property type="match status" value="1"/>
</dbReference>
<comment type="caution">
    <text evidence="16">The sequence shown here is derived from an EMBL/GenBank/DDBJ whole genome shotgun (WGS) entry which is preliminary data.</text>
</comment>
<feature type="binding site" evidence="11">
    <location>
        <position position="225"/>
    </location>
    <ligand>
        <name>Ca(2+)</name>
        <dbReference type="ChEBI" id="CHEBI:29108"/>
        <label>2</label>
    </ligand>
</feature>
<gene>
    <name evidence="16" type="primary">MNP1_2</name>
    <name evidence="16" type="ORF">Clacol_010095</name>
</gene>
<dbReference type="GO" id="GO:0046872">
    <property type="term" value="F:metal ion binding"/>
    <property type="evidence" value="ECO:0007669"/>
    <property type="project" value="UniProtKB-UniRule"/>
</dbReference>
<proteinExistence type="inferred from homology"/>
<evidence type="ECO:0000256" key="7">
    <source>
        <dbReference type="ARBA" id="ARBA00023004"/>
    </source>
</evidence>
<evidence type="ECO:0000256" key="5">
    <source>
        <dbReference type="ARBA" id="ARBA00022729"/>
    </source>
</evidence>
<dbReference type="PROSITE" id="PS00436">
    <property type="entry name" value="PEROXIDASE_2"/>
    <property type="match status" value="1"/>
</dbReference>
<keyword evidence="16" id="KW-0689">Ribosomal protein</keyword>
<feature type="disulfide bond" evidence="13">
    <location>
        <begin position="280"/>
        <end position="346"/>
    </location>
</feature>
<evidence type="ECO:0000259" key="15">
    <source>
        <dbReference type="PROSITE" id="PS50873"/>
    </source>
</evidence>
<feature type="disulfide bond" evidence="13">
    <location>
        <begin position="27"/>
        <end position="39"/>
    </location>
</feature>
<comment type="cofactor">
    <cofactor evidence="11">
        <name>heme b</name>
        <dbReference type="ChEBI" id="CHEBI:60344"/>
    </cofactor>
    <text evidence="11">Binds 1 heme b (iron(II)-protoporphyrin IX) group per subunit.</text>
</comment>
<accession>A0AAV5APU7</accession>
<evidence type="ECO:0000256" key="8">
    <source>
        <dbReference type="ARBA" id="ARBA00023157"/>
    </source>
</evidence>
<comment type="similarity">
    <text evidence="1 14">Belongs to the peroxidase family. Ligninase subfamily.</text>
</comment>
<dbReference type="PRINTS" id="PR00458">
    <property type="entry name" value="PEROXIDASE"/>
</dbReference>
<evidence type="ECO:0000256" key="6">
    <source>
        <dbReference type="ARBA" id="ARBA00023002"/>
    </source>
</evidence>
<dbReference type="AlphaFoldDB" id="A0AAV5APU7"/>
<feature type="binding site" evidence="11">
    <location>
        <position position="220"/>
    </location>
    <ligand>
        <name>Ca(2+)</name>
        <dbReference type="ChEBI" id="CHEBI:29108"/>
        <label>2</label>
    </ligand>
</feature>
<name>A0AAV5APU7_9AGAM</name>
<dbReference type="PANTHER" id="PTHR31356:SF66">
    <property type="entry name" value="CATALASE-PEROXIDASE"/>
    <property type="match status" value="1"/>
</dbReference>
<keyword evidence="17" id="KW-1185">Reference proteome</keyword>
<keyword evidence="11 14" id="KW-0106">Calcium</keyword>
<keyword evidence="3 11" id="KW-0349">Heme</keyword>
<evidence type="ECO:0000313" key="16">
    <source>
        <dbReference type="EMBL" id="GJJ15817.1"/>
    </source>
</evidence>
<evidence type="ECO:0000256" key="14">
    <source>
        <dbReference type="RuleBase" id="RU363051"/>
    </source>
</evidence>
<dbReference type="InterPro" id="IPR002016">
    <property type="entry name" value="Haem_peroxidase"/>
</dbReference>
<feature type="chain" id="PRO_5043103653" description="Peroxidase" evidence="14">
    <location>
        <begin position="20"/>
        <end position="392"/>
    </location>
</feature>
<dbReference type="Gene3D" id="1.10.520.10">
    <property type="match status" value="1"/>
</dbReference>
<dbReference type="Pfam" id="PF00141">
    <property type="entry name" value="peroxidase"/>
    <property type="match status" value="1"/>
</dbReference>
<feature type="binding site" evidence="11">
    <location>
        <position position="218"/>
    </location>
    <ligand>
        <name>Ca(2+)</name>
        <dbReference type="ChEBI" id="CHEBI:29108"/>
        <label>2</label>
    </ligand>
</feature>
<dbReference type="PRINTS" id="PR00462">
    <property type="entry name" value="LIGNINASE"/>
</dbReference>
<comment type="cofactor">
    <cofactor evidence="11 14">
        <name>Ca(2+)</name>
        <dbReference type="ChEBI" id="CHEBI:29108"/>
    </cofactor>
    <text evidence="11 14">Binds 2 calcium ions per subunit.</text>
</comment>
<dbReference type="CDD" id="cd00692">
    <property type="entry name" value="ligninase"/>
    <property type="match status" value="1"/>
</dbReference>
<dbReference type="InterPro" id="IPR001621">
    <property type="entry name" value="Ligninase"/>
</dbReference>
<dbReference type="Proteomes" id="UP001050691">
    <property type="component" value="Unassembled WGS sequence"/>
</dbReference>
<keyword evidence="6 14" id="KW-0560">Oxidoreductase</keyword>
<dbReference type="GO" id="GO:0004601">
    <property type="term" value="F:peroxidase activity"/>
    <property type="evidence" value="ECO:0007669"/>
    <property type="project" value="UniProtKB-KW"/>
</dbReference>
<dbReference type="GO" id="GO:0005840">
    <property type="term" value="C:ribosome"/>
    <property type="evidence" value="ECO:0007669"/>
    <property type="project" value="UniProtKB-KW"/>
</dbReference>
<feature type="binding site" evidence="11">
    <location>
        <position position="89"/>
    </location>
    <ligand>
        <name>Ca(2+)</name>
        <dbReference type="ChEBI" id="CHEBI:29108"/>
        <label>1</label>
    </ligand>
</feature>
<evidence type="ECO:0000256" key="12">
    <source>
        <dbReference type="PIRSR" id="PIRSR601621-3"/>
    </source>
</evidence>
<feature type="binding site" evidence="11">
    <location>
        <position position="91"/>
    </location>
    <ligand>
        <name>Ca(2+)</name>
        <dbReference type="ChEBI" id="CHEBI:29108"/>
        <label>1</label>
    </ligand>
</feature>
<feature type="binding site" description="axial binding residue" evidence="11">
    <location>
        <position position="200"/>
    </location>
    <ligand>
        <name>heme b</name>
        <dbReference type="ChEBI" id="CHEBI:60344"/>
    </ligand>
    <ligandPart>
        <name>Fe</name>
        <dbReference type="ChEBI" id="CHEBI:18248"/>
    </ligandPart>
</feature>
<keyword evidence="16" id="KW-0687">Ribonucleoprotein</keyword>
<dbReference type="GO" id="GO:0034599">
    <property type="term" value="P:cellular response to oxidative stress"/>
    <property type="evidence" value="ECO:0007669"/>
    <property type="project" value="InterPro"/>
</dbReference>
<organism evidence="16 17">
    <name type="scientific">Clathrus columnatus</name>
    <dbReference type="NCBI Taxonomy" id="1419009"/>
    <lineage>
        <taxon>Eukaryota</taxon>
        <taxon>Fungi</taxon>
        <taxon>Dikarya</taxon>
        <taxon>Basidiomycota</taxon>
        <taxon>Agaricomycotina</taxon>
        <taxon>Agaricomycetes</taxon>
        <taxon>Phallomycetidae</taxon>
        <taxon>Phallales</taxon>
        <taxon>Clathraceae</taxon>
        <taxon>Clathrus</taxon>
    </lineage>
</organism>
<keyword evidence="5 14" id="KW-0732">Signal</keyword>
<feature type="disulfide bond" evidence="13">
    <location>
        <begin position="57"/>
        <end position="144"/>
    </location>
</feature>
<sequence length="392" mass="41649">MSFKRLATLSALAITAVNAANFRRVTCPDGNIASHAACCPFFSLRDDLQNNLFQNQCGEDVHEAVRLTFHDAITFSEQLKREGKFAGGGADGSVLVFPTVEANFPANLGISDSIDNLVQFLKNHTDVSAADMVQFAGAVGLTNCPGAPQIQFLAGRPNATAPGPIGLIPQPQDDVTSILARFADGGGFTPDEVIALLSSHTIARADHVDPTLDAAPFDSTPFTFDTQIFLEVLLKGVGFPGLGNNTGEVSSPLPKTDDEDVGELRLQSDFALARDPRTACTWQGFVNEQEKMMSAFKAAMAKLAVVAQDVSKLVDCTDVLPPATPPTGKPATFPATKSRADVQQACLIEPFPHLTTDPGAVETLIPHCPDGSMDDCDPIQFTLSGQMEDDDS</sequence>
<evidence type="ECO:0000256" key="3">
    <source>
        <dbReference type="ARBA" id="ARBA00022617"/>
    </source>
</evidence>
<feature type="binding site" evidence="11">
    <location>
        <position position="93"/>
    </location>
    <ligand>
        <name>Ca(2+)</name>
        <dbReference type="ChEBI" id="CHEBI:29108"/>
        <label>1</label>
    </ligand>
</feature>
<evidence type="ECO:0000256" key="4">
    <source>
        <dbReference type="ARBA" id="ARBA00022723"/>
    </source>
</evidence>
<feature type="domain" description="Plant heme peroxidase family profile" evidence="15">
    <location>
        <begin position="65"/>
        <end position="346"/>
    </location>
</feature>
<reference evidence="16" key="1">
    <citation type="submission" date="2021-10" db="EMBL/GenBank/DDBJ databases">
        <title>De novo Genome Assembly of Clathrus columnatus (Basidiomycota, Fungi) Using Illumina and Nanopore Sequence Data.</title>
        <authorList>
            <person name="Ogiso-Tanaka E."/>
            <person name="Itagaki H."/>
            <person name="Hosoya T."/>
            <person name="Hosaka K."/>
        </authorList>
    </citation>
    <scope>NUCLEOTIDE SEQUENCE</scope>
    <source>
        <strain evidence="16">MO-923</strain>
    </source>
</reference>
<dbReference type="InterPro" id="IPR019793">
    <property type="entry name" value="Peroxidases_heam-ligand_BS"/>
</dbReference>